<feature type="compositionally biased region" description="Basic residues" evidence="1">
    <location>
        <begin position="211"/>
        <end position="220"/>
    </location>
</feature>
<evidence type="ECO:0000313" key="3">
    <source>
        <dbReference type="Proteomes" id="UP000799118"/>
    </source>
</evidence>
<feature type="region of interest" description="Disordered" evidence="1">
    <location>
        <begin position="56"/>
        <end position="81"/>
    </location>
</feature>
<feature type="compositionally biased region" description="Polar residues" evidence="1">
    <location>
        <begin position="147"/>
        <end position="185"/>
    </location>
</feature>
<sequence>MGKKVFVNKREKWLLEQLPFYSAKNPGPDWDAYLGDVICRYLKRFPASLLLNKEPSDKDLEKVNDEEPDFEKPLPPGPYKEAVRQRNKEWVKEEMLAKHTPGLKMTPDVVIRACLTGVGVVKPRRSAAHILWAKDHKEEVDNYCKAGNSTDPSSIASLSEPTTAIPTASSSLPNPNGPSISSADSNVGHMELKVSSLTTGNSLAMIADTKKNKKNRRKKKQGEGSKGEVEQDKSKKSNQVAANFQIAAAELFERLSKDKKGLWEDLVEVDFETWMSEYVSMLTGPAPTTPEDHQAIRALPQLAQKILDLIHVYTGMYCGFWAGGPELIYSGKPTVLSASAGTSPGTVGMTFGRACRTEWKEIMVPIIGKFLRRCYSIEECCLRALKAEEGMTDQVLATEDNDKDSLQADSLDGWDEVAGTAMAPDVVCSEPVDPMSMDFNVAPAGTAMAPNVACSEPADPMCMDFNVVPPPCLSPPAYAPAMAVATPLVPSHGNVFRVPDTTRPKACQPQWAVTTTAHSAITPTVPQAPALTYPTSPLSSAVPPPTPHVAQVTAAPALTSPAHPPSSPVSPPTPHVVQVSATTPLAVPPMLPTMSPLLSGTPVETTESKKRKVGPTMARRKGKKMRAADLETNKGGGASDSVLEVEPDKAALRELPTVPEGAPAWVGSMLTLCGVVGAADQK</sequence>
<feature type="compositionally biased region" description="Basic and acidic residues" evidence="1">
    <location>
        <begin position="221"/>
        <end position="235"/>
    </location>
</feature>
<evidence type="ECO:0000313" key="2">
    <source>
        <dbReference type="EMBL" id="KAE9398072.1"/>
    </source>
</evidence>
<accession>A0A6A4HH95</accession>
<dbReference type="AlphaFoldDB" id="A0A6A4HH95"/>
<feature type="region of interest" description="Disordered" evidence="1">
    <location>
        <begin position="203"/>
        <end position="238"/>
    </location>
</feature>
<keyword evidence="3" id="KW-1185">Reference proteome</keyword>
<name>A0A6A4HH95_9AGAR</name>
<feature type="compositionally biased region" description="Basic and acidic residues" evidence="1">
    <location>
        <begin position="56"/>
        <end position="65"/>
    </location>
</feature>
<feature type="region of interest" description="Disordered" evidence="1">
    <location>
        <begin position="593"/>
        <end position="641"/>
    </location>
</feature>
<feature type="compositionally biased region" description="Basic residues" evidence="1">
    <location>
        <begin position="609"/>
        <end position="625"/>
    </location>
</feature>
<gene>
    <name evidence="2" type="ORF">BT96DRAFT_995254</name>
</gene>
<dbReference type="EMBL" id="ML769488">
    <property type="protein sequence ID" value="KAE9398072.1"/>
    <property type="molecule type" value="Genomic_DNA"/>
</dbReference>
<proteinExistence type="predicted"/>
<feature type="region of interest" description="Disordered" evidence="1">
    <location>
        <begin position="143"/>
        <end position="185"/>
    </location>
</feature>
<protein>
    <submittedName>
        <fullName evidence="2">Uncharacterized protein</fullName>
    </submittedName>
</protein>
<dbReference type="Proteomes" id="UP000799118">
    <property type="component" value="Unassembled WGS sequence"/>
</dbReference>
<dbReference type="OrthoDB" id="3033067at2759"/>
<evidence type="ECO:0000256" key="1">
    <source>
        <dbReference type="SAM" id="MobiDB-lite"/>
    </source>
</evidence>
<organism evidence="2 3">
    <name type="scientific">Gymnopus androsaceus JB14</name>
    <dbReference type="NCBI Taxonomy" id="1447944"/>
    <lineage>
        <taxon>Eukaryota</taxon>
        <taxon>Fungi</taxon>
        <taxon>Dikarya</taxon>
        <taxon>Basidiomycota</taxon>
        <taxon>Agaricomycotina</taxon>
        <taxon>Agaricomycetes</taxon>
        <taxon>Agaricomycetidae</taxon>
        <taxon>Agaricales</taxon>
        <taxon>Marasmiineae</taxon>
        <taxon>Omphalotaceae</taxon>
        <taxon>Gymnopus</taxon>
    </lineage>
</organism>
<reference evidence="2" key="1">
    <citation type="journal article" date="2019" name="Environ. Microbiol.">
        <title>Fungal ecological strategies reflected in gene transcription - a case study of two litter decomposers.</title>
        <authorList>
            <person name="Barbi F."/>
            <person name="Kohler A."/>
            <person name="Barry K."/>
            <person name="Baskaran P."/>
            <person name="Daum C."/>
            <person name="Fauchery L."/>
            <person name="Ihrmark K."/>
            <person name="Kuo A."/>
            <person name="LaButti K."/>
            <person name="Lipzen A."/>
            <person name="Morin E."/>
            <person name="Grigoriev I.V."/>
            <person name="Henrissat B."/>
            <person name="Lindahl B."/>
            <person name="Martin F."/>
        </authorList>
    </citation>
    <scope>NUCLEOTIDE SEQUENCE</scope>
    <source>
        <strain evidence="2">JB14</strain>
    </source>
</reference>